<dbReference type="GO" id="GO:0006338">
    <property type="term" value="P:chromatin remodeling"/>
    <property type="evidence" value="ECO:0007669"/>
    <property type="project" value="UniProtKB-ARBA"/>
</dbReference>
<dbReference type="InterPro" id="IPR023780">
    <property type="entry name" value="Chromo_domain"/>
</dbReference>
<dbReference type="PROSITE" id="PS50013">
    <property type="entry name" value="CHROMO_2"/>
    <property type="match status" value="2"/>
</dbReference>
<dbReference type="AlphaFoldDB" id="A0A2H1G6I6"/>
<dbReference type="SUPFAM" id="SSF54160">
    <property type="entry name" value="Chromo domain-like"/>
    <property type="match status" value="2"/>
</dbReference>
<feature type="region of interest" description="Disordered" evidence="2">
    <location>
        <begin position="1"/>
        <end position="30"/>
    </location>
</feature>
<evidence type="ECO:0000256" key="2">
    <source>
        <dbReference type="SAM" id="MobiDB-lite"/>
    </source>
</evidence>
<comment type="subunit">
    <text evidence="1">Component of the NuA4 histone acetyltransferase complex.</text>
</comment>
<evidence type="ECO:0000313" key="5">
    <source>
        <dbReference type="Proteomes" id="UP000245764"/>
    </source>
</evidence>
<dbReference type="InterPro" id="IPR000953">
    <property type="entry name" value="Chromo/chromo_shadow_dom"/>
</dbReference>
<feature type="compositionally biased region" description="Acidic residues" evidence="2">
    <location>
        <begin position="507"/>
        <end position="523"/>
    </location>
</feature>
<feature type="compositionally biased region" description="Low complexity" evidence="2">
    <location>
        <begin position="602"/>
        <end position="624"/>
    </location>
</feature>
<dbReference type="Gene3D" id="2.40.50.40">
    <property type="match status" value="2"/>
</dbReference>
<dbReference type="SMART" id="SM00298">
    <property type="entry name" value="CHROMO"/>
    <property type="match status" value="2"/>
</dbReference>
<reference evidence="5" key="1">
    <citation type="submission" date="2017-05" db="EMBL/GenBank/DDBJ databases">
        <authorList>
            <person name="Song R."/>
            <person name="Chenine A.L."/>
            <person name="Ruprecht R.M."/>
        </authorList>
    </citation>
    <scope>NUCLEOTIDE SEQUENCE [LARGE SCALE GENOMIC DNA]</scope>
</reference>
<organism evidence="4 5">
    <name type="scientific">Zymoseptoria tritici ST99CH_1E4</name>
    <dbReference type="NCBI Taxonomy" id="1276532"/>
    <lineage>
        <taxon>Eukaryota</taxon>
        <taxon>Fungi</taxon>
        <taxon>Dikarya</taxon>
        <taxon>Ascomycota</taxon>
        <taxon>Pezizomycotina</taxon>
        <taxon>Dothideomycetes</taxon>
        <taxon>Dothideomycetidae</taxon>
        <taxon>Mycosphaerellales</taxon>
        <taxon>Mycosphaerellaceae</taxon>
        <taxon>Zymoseptoria</taxon>
    </lineage>
</organism>
<accession>A0A2H1G6I6</accession>
<feature type="compositionally biased region" description="Polar residues" evidence="2">
    <location>
        <begin position="380"/>
        <end position="397"/>
    </location>
</feature>
<feature type="region of interest" description="Disordered" evidence="2">
    <location>
        <begin position="332"/>
        <end position="542"/>
    </location>
</feature>
<dbReference type="Proteomes" id="UP000245764">
    <property type="component" value="Chromosome 3"/>
</dbReference>
<evidence type="ECO:0000313" key="4">
    <source>
        <dbReference type="EMBL" id="SMR49160.1"/>
    </source>
</evidence>
<feature type="compositionally biased region" description="Polar residues" evidence="2">
    <location>
        <begin position="414"/>
        <end position="454"/>
    </location>
</feature>
<feature type="compositionally biased region" description="Polar residues" evidence="2">
    <location>
        <begin position="585"/>
        <end position="601"/>
    </location>
</feature>
<evidence type="ECO:0000256" key="1">
    <source>
        <dbReference type="ARBA" id="ARBA00011353"/>
    </source>
</evidence>
<feature type="domain" description="Chromo" evidence="3">
    <location>
        <begin position="643"/>
        <end position="698"/>
    </location>
</feature>
<feature type="region of interest" description="Disordered" evidence="2">
    <location>
        <begin position="581"/>
        <end position="630"/>
    </location>
</feature>
<dbReference type="InterPro" id="IPR016197">
    <property type="entry name" value="Chromo-like_dom_sf"/>
</dbReference>
<feature type="region of interest" description="Disordered" evidence="2">
    <location>
        <begin position="153"/>
        <end position="320"/>
    </location>
</feature>
<dbReference type="Pfam" id="PF00385">
    <property type="entry name" value="Chromo"/>
    <property type="match status" value="2"/>
</dbReference>
<proteinExistence type="predicted"/>
<gene>
    <name evidence="4" type="ORF">ZT1E4_G4552</name>
</gene>
<protein>
    <recommendedName>
        <fullName evidence="3">Chromo domain-containing protein</fullName>
    </recommendedName>
</protein>
<feature type="compositionally biased region" description="Polar residues" evidence="2">
    <location>
        <begin position="481"/>
        <end position="502"/>
    </location>
</feature>
<name>A0A2H1G6I6_ZYMTR</name>
<feature type="domain" description="Chromo" evidence="3">
    <location>
        <begin position="523"/>
        <end position="565"/>
    </location>
</feature>
<evidence type="ECO:0000259" key="3">
    <source>
        <dbReference type="PROSITE" id="PS50013"/>
    </source>
</evidence>
<sequence>MPPALPDTGIIDLFTSPEQSPDPPPARKALFPVIDRSPSRKVPWIPRTYGDEPLPVRLSTQAPRNAKDARIVGRVEDGRKVTYTVMLGTTEVSEVDLDEILTYVSPYDLEEYEHEQFKVDGEKRRIDEEAKQAERERKLERLKERARRKGVVLQVDSGADSGADDEGEVAAGRHGRARPTYKHLFKVPEQGKRRRRRRDPATGELMPLSDEEGGMDVAASSSEEEPSRDRSRSAADLLPGVEPHRRRRRKRDPVTGELLPLSPEVKSSSVAKESPLARSEPAIRSAVGSASSNGDFLQFPPKRPRRRRHPQTGELMPLGWRYEDEAERKAWAPKPAGIESGPSSSMERLSIGNERGSKRIKLTSEPSSGDDRRARPLPFTSPTQEETTLTPKMQATVQVMDLGSEDEDDLAQDGRTSAQLTPKLSSRPKPSSESKIPLRRSNTSSSEEQITLASFLSGPSKKQESTSDSDSSLSRRPGKNGANSQKPTPLKNSMMNSQASQGNAGGDESESEVSGDNSDDGEWTVEAIVAHHMSDPKTHPGKPATMLYLTKWEGFPEETWEPAESFDESIIKDYRRRVGLDKPIGSSNVPKAKSPANNSPLQAVSARAAKSKSPAKSAQQSEQKPSPTKNMVEIISSDEESWYEVEAILGHHMSDPRTHPGKPATMLYKVKWVGFKQTTWEPSPSLSSTTLLKQYQKRTDFGPGICHIDHFDGRH</sequence>
<feature type="compositionally biased region" description="Basic residues" evidence="2">
    <location>
        <begin position="173"/>
        <end position="185"/>
    </location>
</feature>
<dbReference type="EMBL" id="LT854255">
    <property type="protein sequence ID" value="SMR49160.1"/>
    <property type="molecule type" value="Genomic_DNA"/>
</dbReference>